<organism evidence="1 2">
    <name type="scientific">Agaribacillus aureus</name>
    <dbReference type="NCBI Taxonomy" id="3051825"/>
    <lineage>
        <taxon>Bacteria</taxon>
        <taxon>Pseudomonadati</taxon>
        <taxon>Bacteroidota</taxon>
        <taxon>Cytophagia</taxon>
        <taxon>Cytophagales</taxon>
        <taxon>Splendidivirgaceae</taxon>
        <taxon>Agaribacillus</taxon>
    </lineage>
</organism>
<gene>
    <name evidence="1" type="ORF">QQ020_01400</name>
</gene>
<dbReference type="SUPFAM" id="SSF52768">
    <property type="entry name" value="Arginase/deacetylase"/>
    <property type="match status" value="1"/>
</dbReference>
<sequence>MGNNKHIIQNFIAIKKISAPETGADIVELNPKRENINITAMIAAKFLNEIVMISKVP</sequence>
<evidence type="ECO:0000313" key="2">
    <source>
        <dbReference type="Proteomes" id="UP001172083"/>
    </source>
</evidence>
<name>A0ABT8KZ06_9BACT</name>
<dbReference type="InterPro" id="IPR023696">
    <property type="entry name" value="Ureohydrolase_dom_sf"/>
</dbReference>
<dbReference type="RefSeq" id="WP_346756015.1">
    <property type="nucleotide sequence ID" value="NZ_JAUJEB010000001.1"/>
</dbReference>
<protein>
    <submittedName>
        <fullName evidence="1">Uncharacterized protein</fullName>
    </submittedName>
</protein>
<dbReference type="EMBL" id="JAUJEB010000001">
    <property type="protein sequence ID" value="MDN5210673.1"/>
    <property type="molecule type" value="Genomic_DNA"/>
</dbReference>
<accession>A0ABT8KZ06</accession>
<dbReference type="Proteomes" id="UP001172083">
    <property type="component" value="Unassembled WGS sequence"/>
</dbReference>
<evidence type="ECO:0000313" key="1">
    <source>
        <dbReference type="EMBL" id="MDN5210673.1"/>
    </source>
</evidence>
<proteinExistence type="predicted"/>
<keyword evidence="2" id="KW-1185">Reference proteome</keyword>
<reference evidence="1" key="1">
    <citation type="submission" date="2023-06" db="EMBL/GenBank/DDBJ databases">
        <title>Genomic of Agaribacillus aureum.</title>
        <authorList>
            <person name="Wang G."/>
        </authorList>
    </citation>
    <scope>NUCLEOTIDE SEQUENCE</scope>
    <source>
        <strain evidence="1">BMA12</strain>
    </source>
</reference>
<comment type="caution">
    <text evidence="1">The sequence shown here is derived from an EMBL/GenBank/DDBJ whole genome shotgun (WGS) entry which is preliminary data.</text>
</comment>